<evidence type="ECO:0000256" key="9">
    <source>
        <dbReference type="RuleBase" id="RU363032"/>
    </source>
</evidence>
<protein>
    <submittedName>
        <fullName evidence="11">ABC transporter permease</fullName>
    </submittedName>
</protein>
<feature type="transmembrane region" description="Helical" evidence="9">
    <location>
        <begin position="248"/>
        <end position="270"/>
    </location>
</feature>
<gene>
    <name evidence="11" type="ORF">E6C48_11715</name>
</gene>
<evidence type="ECO:0000256" key="6">
    <source>
        <dbReference type="ARBA" id="ARBA00022927"/>
    </source>
</evidence>
<organism evidence="11 12">
    <name type="scientific">Ollibium composti</name>
    <dbReference type="NCBI Taxonomy" id="2675109"/>
    <lineage>
        <taxon>Bacteria</taxon>
        <taxon>Pseudomonadati</taxon>
        <taxon>Pseudomonadota</taxon>
        <taxon>Alphaproteobacteria</taxon>
        <taxon>Hyphomicrobiales</taxon>
        <taxon>Phyllobacteriaceae</taxon>
        <taxon>Ollibium</taxon>
    </lineage>
</organism>
<dbReference type="Pfam" id="PF12911">
    <property type="entry name" value="OppC_N"/>
    <property type="match status" value="1"/>
</dbReference>
<sequence length="287" mass="31148">MTLAAMPRWLRSGRVLIGLLILLFVVTCALFAPYLAPNDPNEQNLIATLLPPAWADGGDPAFPLGTDSLGRCVLSQLIYGARLALTVALIASFGAMIIGAVLAHVAGYFGGWVDWLIGRIVDIWLSFPPVILSLILMVGLGTGVQNVILAIVLVDWTRFCRVLRSEVIVVTRRDYVAAARLLGFSHWRTVTREIAPATFPLLITLLSLEMGVAVVVEAILSFVGMSVGADIPAWGQMVADARQNIYQAPWNLICPILAIFITVFGFNVLGDGLRRTLDPRLSQTERG</sequence>
<comment type="subcellular location">
    <subcellularLocation>
        <location evidence="1 9">Cell membrane</location>
        <topology evidence="1 9">Multi-pass membrane protein</topology>
    </subcellularLocation>
</comment>
<evidence type="ECO:0000313" key="11">
    <source>
        <dbReference type="EMBL" id="THF56983.1"/>
    </source>
</evidence>
<evidence type="ECO:0000256" key="2">
    <source>
        <dbReference type="ARBA" id="ARBA00022448"/>
    </source>
</evidence>
<dbReference type="InterPro" id="IPR025966">
    <property type="entry name" value="OppC_N"/>
</dbReference>
<evidence type="ECO:0000256" key="4">
    <source>
        <dbReference type="ARBA" id="ARBA00022692"/>
    </source>
</evidence>
<feature type="transmembrane region" description="Helical" evidence="9">
    <location>
        <begin position="130"/>
        <end position="154"/>
    </location>
</feature>
<dbReference type="EMBL" id="SSNY01000006">
    <property type="protein sequence ID" value="THF56983.1"/>
    <property type="molecule type" value="Genomic_DNA"/>
</dbReference>
<keyword evidence="3" id="KW-1003">Cell membrane</keyword>
<evidence type="ECO:0000256" key="3">
    <source>
        <dbReference type="ARBA" id="ARBA00022475"/>
    </source>
</evidence>
<keyword evidence="12" id="KW-1185">Reference proteome</keyword>
<evidence type="ECO:0000256" key="1">
    <source>
        <dbReference type="ARBA" id="ARBA00004651"/>
    </source>
</evidence>
<keyword evidence="4 9" id="KW-0812">Transmembrane</keyword>
<evidence type="ECO:0000256" key="5">
    <source>
        <dbReference type="ARBA" id="ARBA00022856"/>
    </source>
</evidence>
<proteinExistence type="inferred from homology"/>
<reference evidence="11 12" key="1">
    <citation type="submission" date="2019-04" db="EMBL/GenBank/DDBJ databases">
        <title>Mesorhizobium composti sp. nov., isolated from compost.</title>
        <authorList>
            <person name="Lin S.-Y."/>
            <person name="Hameed A."/>
            <person name="Hsieh Y.-T."/>
            <person name="Young C.-C."/>
        </authorList>
    </citation>
    <scope>NUCLEOTIDE SEQUENCE [LARGE SCALE GENOMIC DNA]</scope>
    <source>
        <strain evidence="11 12">CC-YTH430</strain>
    </source>
</reference>
<evidence type="ECO:0000256" key="8">
    <source>
        <dbReference type="ARBA" id="ARBA00023136"/>
    </source>
</evidence>
<feature type="transmembrane region" description="Helical" evidence="9">
    <location>
        <begin position="83"/>
        <end position="110"/>
    </location>
</feature>
<comment type="caution">
    <text evidence="11">The sequence shown here is derived from an EMBL/GenBank/DDBJ whole genome shotgun (WGS) entry which is preliminary data.</text>
</comment>
<dbReference type="InterPro" id="IPR000515">
    <property type="entry name" value="MetI-like"/>
</dbReference>
<dbReference type="InterPro" id="IPR035906">
    <property type="entry name" value="MetI-like_sf"/>
</dbReference>
<keyword evidence="2 9" id="KW-0813">Transport</keyword>
<comment type="similarity">
    <text evidence="9">Belongs to the binding-protein-dependent transport system permease family.</text>
</comment>
<evidence type="ECO:0000256" key="7">
    <source>
        <dbReference type="ARBA" id="ARBA00022989"/>
    </source>
</evidence>
<dbReference type="Proteomes" id="UP000306441">
    <property type="component" value="Unassembled WGS sequence"/>
</dbReference>
<dbReference type="InterPro" id="IPR050366">
    <property type="entry name" value="BP-dependent_transpt_permease"/>
</dbReference>
<feature type="transmembrane region" description="Helical" evidence="9">
    <location>
        <begin position="201"/>
        <end position="228"/>
    </location>
</feature>
<dbReference type="PROSITE" id="PS50928">
    <property type="entry name" value="ABC_TM1"/>
    <property type="match status" value="1"/>
</dbReference>
<dbReference type="PANTHER" id="PTHR43386:SF1">
    <property type="entry name" value="D,D-DIPEPTIDE TRANSPORT SYSTEM PERMEASE PROTEIN DDPC-RELATED"/>
    <property type="match status" value="1"/>
</dbReference>
<dbReference type="Pfam" id="PF00528">
    <property type="entry name" value="BPD_transp_1"/>
    <property type="match status" value="1"/>
</dbReference>
<feature type="domain" description="ABC transmembrane type-1" evidence="10">
    <location>
        <begin position="81"/>
        <end position="270"/>
    </location>
</feature>
<keyword evidence="8 9" id="KW-0472">Membrane</keyword>
<keyword evidence="5" id="KW-0571">Peptide transport</keyword>
<name>A0ABY2Q649_9HYPH</name>
<dbReference type="RefSeq" id="WP_136357359.1">
    <property type="nucleotide sequence ID" value="NZ_SSNY01000006.1"/>
</dbReference>
<evidence type="ECO:0000313" key="12">
    <source>
        <dbReference type="Proteomes" id="UP000306441"/>
    </source>
</evidence>
<accession>A0ABY2Q649</accession>
<keyword evidence="6" id="KW-0653">Protein transport</keyword>
<dbReference type="PANTHER" id="PTHR43386">
    <property type="entry name" value="OLIGOPEPTIDE TRANSPORT SYSTEM PERMEASE PROTEIN APPC"/>
    <property type="match status" value="1"/>
</dbReference>
<dbReference type="CDD" id="cd06261">
    <property type="entry name" value="TM_PBP2"/>
    <property type="match status" value="1"/>
</dbReference>
<evidence type="ECO:0000259" key="10">
    <source>
        <dbReference type="PROSITE" id="PS50928"/>
    </source>
</evidence>
<keyword evidence="7 9" id="KW-1133">Transmembrane helix</keyword>
<dbReference type="SUPFAM" id="SSF161098">
    <property type="entry name" value="MetI-like"/>
    <property type="match status" value="1"/>
</dbReference>
<dbReference type="Gene3D" id="1.10.3720.10">
    <property type="entry name" value="MetI-like"/>
    <property type="match status" value="1"/>
</dbReference>
<feature type="transmembrane region" description="Helical" evidence="9">
    <location>
        <begin position="15"/>
        <end position="36"/>
    </location>
</feature>